<evidence type="ECO:0000313" key="1">
    <source>
        <dbReference type="EMBL" id="CAE8650773.1"/>
    </source>
</evidence>
<feature type="non-terminal residue" evidence="1">
    <location>
        <position position="99"/>
    </location>
</feature>
<protein>
    <submittedName>
        <fullName evidence="1">Uncharacterized protein</fullName>
    </submittedName>
</protein>
<dbReference type="AlphaFoldDB" id="A0A813IHB4"/>
<name>A0A813IHB4_POLGL</name>
<comment type="caution">
    <text evidence="1">The sequence shown here is derived from an EMBL/GenBank/DDBJ whole genome shotgun (WGS) entry which is preliminary data.</text>
</comment>
<proteinExistence type="predicted"/>
<evidence type="ECO:0000313" key="2">
    <source>
        <dbReference type="Proteomes" id="UP000626109"/>
    </source>
</evidence>
<sequence>ALLSCGSAACWPQMLQLLKSLAPLGAPPGAACAAAVIACSSSAPSAGGSRWVAGLLEDMQSELLADWLPAGLVGLTTTATATTSTTRGSHLSPPGLRIA</sequence>
<feature type="non-terminal residue" evidence="1">
    <location>
        <position position="1"/>
    </location>
</feature>
<gene>
    <name evidence="1" type="ORF">PGLA2088_LOCUS8567</name>
</gene>
<dbReference type="EMBL" id="CAJNNW010009182">
    <property type="protein sequence ID" value="CAE8650773.1"/>
    <property type="molecule type" value="Genomic_DNA"/>
</dbReference>
<organism evidence="1 2">
    <name type="scientific">Polarella glacialis</name>
    <name type="common">Dinoflagellate</name>
    <dbReference type="NCBI Taxonomy" id="89957"/>
    <lineage>
        <taxon>Eukaryota</taxon>
        <taxon>Sar</taxon>
        <taxon>Alveolata</taxon>
        <taxon>Dinophyceae</taxon>
        <taxon>Suessiales</taxon>
        <taxon>Suessiaceae</taxon>
        <taxon>Polarella</taxon>
    </lineage>
</organism>
<dbReference type="Proteomes" id="UP000626109">
    <property type="component" value="Unassembled WGS sequence"/>
</dbReference>
<reference evidence="1" key="1">
    <citation type="submission" date="2021-02" db="EMBL/GenBank/DDBJ databases">
        <authorList>
            <person name="Dougan E. K."/>
            <person name="Rhodes N."/>
            <person name="Thang M."/>
            <person name="Chan C."/>
        </authorList>
    </citation>
    <scope>NUCLEOTIDE SEQUENCE</scope>
</reference>
<accession>A0A813IHB4</accession>